<sequence length="53" mass="5220">MSNRALAILIAGALFMSLVGCTSQDSEQTEATSAQSSDDGGNGDNGNGDNGNG</sequence>
<evidence type="ECO:0000256" key="2">
    <source>
        <dbReference type="SAM" id="SignalP"/>
    </source>
</evidence>
<accession>A0A1I7BDZ4</accession>
<feature type="compositionally biased region" description="Gly residues" evidence="1">
    <location>
        <begin position="40"/>
        <end position="53"/>
    </location>
</feature>
<organism evidence="3 4">
    <name type="scientific">Geodermatophilus amargosae</name>
    <dbReference type="NCBI Taxonomy" id="1296565"/>
    <lineage>
        <taxon>Bacteria</taxon>
        <taxon>Bacillati</taxon>
        <taxon>Actinomycetota</taxon>
        <taxon>Actinomycetes</taxon>
        <taxon>Geodermatophilales</taxon>
        <taxon>Geodermatophilaceae</taxon>
        <taxon>Geodermatophilus</taxon>
    </lineage>
</organism>
<dbReference type="EMBL" id="FPBA01000013">
    <property type="protein sequence ID" value="SFT85384.1"/>
    <property type="molecule type" value="Genomic_DNA"/>
</dbReference>
<dbReference type="AlphaFoldDB" id="A0A1I7BDZ4"/>
<protein>
    <submittedName>
        <fullName evidence="3">Uncharacterized protein</fullName>
    </submittedName>
</protein>
<feature type="non-terminal residue" evidence="3">
    <location>
        <position position="53"/>
    </location>
</feature>
<dbReference type="STRING" id="1296565.SAMN05660657_03531"/>
<dbReference type="Proteomes" id="UP000199546">
    <property type="component" value="Unassembled WGS sequence"/>
</dbReference>
<feature type="signal peptide" evidence="2">
    <location>
        <begin position="1"/>
        <end position="21"/>
    </location>
</feature>
<evidence type="ECO:0000256" key="1">
    <source>
        <dbReference type="SAM" id="MobiDB-lite"/>
    </source>
</evidence>
<feature type="region of interest" description="Disordered" evidence="1">
    <location>
        <begin position="23"/>
        <end position="53"/>
    </location>
</feature>
<keyword evidence="2" id="KW-0732">Signal</keyword>
<name>A0A1I7BDZ4_9ACTN</name>
<feature type="compositionally biased region" description="Polar residues" evidence="1">
    <location>
        <begin position="23"/>
        <end position="37"/>
    </location>
</feature>
<dbReference type="PROSITE" id="PS51257">
    <property type="entry name" value="PROKAR_LIPOPROTEIN"/>
    <property type="match status" value="1"/>
</dbReference>
<proteinExistence type="predicted"/>
<gene>
    <name evidence="3" type="ORF">SAMN05660657_03531</name>
</gene>
<reference evidence="4" key="1">
    <citation type="submission" date="2016-10" db="EMBL/GenBank/DDBJ databases">
        <authorList>
            <person name="Varghese N."/>
            <person name="Submissions S."/>
        </authorList>
    </citation>
    <scope>NUCLEOTIDE SEQUENCE [LARGE SCALE GENOMIC DNA]</scope>
    <source>
        <strain evidence="4">DSM 46136</strain>
    </source>
</reference>
<evidence type="ECO:0000313" key="3">
    <source>
        <dbReference type="EMBL" id="SFT85384.1"/>
    </source>
</evidence>
<evidence type="ECO:0000313" key="4">
    <source>
        <dbReference type="Proteomes" id="UP000199546"/>
    </source>
</evidence>
<keyword evidence="4" id="KW-1185">Reference proteome</keyword>
<feature type="chain" id="PRO_5038332046" evidence="2">
    <location>
        <begin position="22"/>
        <end position="53"/>
    </location>
</feature>